<sequence length="508" mass="57403">MSPRENGAPPQDRDVIVVGAGPAGLTAALLLAEKGWHPIVLEADPRYVGGISRTVEYKGYHFDIGGHRFFSKAREVEDFWSRVLPDDMLLRPRKSRIYYRGTFYSYPLKPVEALMKLGLVESTACMLSFAHARLRPIHDPQNVEDWVRNQFGRRLYEIFFKHYTEKVWGMSCRDIKADWAAQRIKSLSLGTAVVEAIKSTLPAAKPTGRDQVHTTLIDEFRYPRKGPGQLWEECARKVQALGGEVRMGARVVSMRRDGARWIVTYDQDGTRHEVSAPNVISSAAIKDVIASLDPAPQPALREAAGSLKYRDFLTVALMIKERDAFDDNWIYIQERDVQVGRIQNFKSWSPEMVPDASTACYGLEYFCFEGDGLWTSKDEDLIALAKKELEHLGLGKASDVFDGCVVRQPKAYPVYDEAYARHVETVRDVVEREHPGLHLVGRNGMHRYNNQDHSMMTAMLTVENIVSGTKRFDPWRVNQDAKYIEAGTHGEEQLIESGGRSVPRATAS</sequence>
<feature type="region of interest" description="Disordered" evidence="1">
    <location>
        <begin position="488"/>
        <end position="508"/>
    </location>
</feature>
<dbReference type="RefSeq" id="WP_053238817.1">
    <property type="nucleotide sequence ID" value="NZ_CP011125.1"/>
</dbReference>
<accession>A0A0F6YIG0</accession>
<dbReference type="NCBIfam" id="NF005546">
    <property type="entry name" value="PRK07208.1-2"/>
    <property type="match status" value="1"/>
</dbReference>
<protein>
    <recommendedName>
        <fullName evidence="2">Amine oxidase domain-containing protein</fullName>
    </recommendedName>
</protein>
<evidence type="ECO:0000256" key="1">
    <source>
        <dbReference type="SAM" id="MobiDB-lite"/>
    </source>
</evidence>
<keyword evidence="4" id="KW-1185">Reference proteome</keyword>
<dbReference type="Gene3D" id="3.50.50.60">
    <property type="entry name" value="FAD/NAD(P)-binding domain"/>
    <property type="match status" value="1"/>
</dbReference>
<dbReference type="NCBIfam" id="NF005547">
    <property type="entry name" value="PRK07208.1-3"/>
    <property type="match status" value="1"/>
</dbReference>
<dbReference type="EMBL" id="CP011125">
    <property type="protein sequence ID" value="AKF05885.1"/>
    <property type="molecule type" value="Genomic_DNA"/>
</dbReference>
<organism evidence="3 4">
    <name type="scientific">Sandaracinus amylolyticus</name>
    <dbReference type="NCBI Taxonomy" id="927083"/>
    <lineage>
        <taxon>Bacteria</taxon>
        <taxon>Pseudomonadati</taxon>
        <taxon>Myxococcota</taxon>
        <taxon>Polyangia</taxon>
        <taxon>Polyangiales</taxon>
        <taxon>Sandaracinaceae</taxon>
        <taxon>Sandaracinus</taxon>
    </lineage>
</organism>
<proteinExistence type="predicted"/>
<gene>
    <name evidence="3" type="ORF">DB32_003034</name>
</gene>
<dbReference type="AlphaFoldDB" id="A0A0F6YIG0"/>
<dbReference type="InterPro" id="IPR002937">
    <property type="entry name" value="Amino_oxidase"/>
</dbReference>
<dbReference type="GO" id="GO:0005829">
    <property type="term" value="C:cytosol"/>
    <property type="evidence" value="ECO:0007669"/>
    <property type="project" value="TreeGrafter"/>
</dbReference>
<dbReference type="OrthoDB" id="9772594at2"/>
<dbReference type="Pfam" id="PF01593">
    <property type="entry name" value="Amino_oxidase"/>
    <property type="match status" value="1"/>
</dbReference>
<dbReference type="SUPFAM" id="SSF51905">
    <property type="entry name" value="FAD/NAD(P)-binding domain"/>
    <property type="match status" value="1"/>
</dbReference>
<dbReference type="STRING" id="927083.DB32_003034"/>
<dbReference type="GO" id="GO:0008767">
    <property type="term" value="F:UDP-galactopyranose mutase activity"/>
    <property type="evidence" value="ECO:0007669"/>
    <property type="project" value="TreeGrafter"/>
</dbReference>
<dbReference type="GO" id="GO:0016491">
    <property type="term" value="F:oxidoreductase activity"/>
    <property type="evidence" value="ECO:0007669"/>
    <property type="project" value="InterPro"/>
</dbReference>
<evidence type="ECO:0000313" key="3">
    <source>
        <dbReference type="EMBL" id="AKF05885.1"/>
    </source>
</evidence>
<dbReference type="KEGG" id="samy:DB32_003034"/>
<dbReference type="InterPro" id="IPR036188">
    <property type="entry name" value="FAD/NAD-bd_sf"/>
</dbReference>
<dbReference type="Proteomes" id="UP000034883">
    <property type="component" value="Chromosome"/>
</dbReference>
<dbReference type="PANTHER" id="PTHR21197">
    <property type="entry name" value="UDP-GALACTOPYRANOSE MUTASE"/>
    <property type="match status" value="1"/>
</dbReference>
<feature type="domain" description="Amine oxidase" evidence="2">
    <location>
        <begin position="23"/>
        <end position="441"/>
    </location>
</feature>
<dbReference type="PANTHER" id="PTHR21197:SF0">
    <property type="entry name" value="UDP-GALACTOPYRANOSE MUTASE"/>
    <property type="match status" value="1"/>
</dbReference>
<dbReference type="PRINTS" id="PR00411">
    <property type="entry name" value="PNDRDTASEI"/>
</dbReference>
<evidence type="ECO:0000259" key="2">
    <source>
        <dbReference type="Pfam" id="PF01593"/>
    </source>
</evidence>
<evidence type="ECO:0000313" key="4">
    <source>
        <dbReference type="Proteomes" id="UP000034883"/>
    </source>
</evidence>
<dbReference type="NCBIfam" id="NF005548">
    <property type="entry name" value="PRK07208.1-4"/>
    <property type="match status" value="1"/>
</dbReference>
<dbReference type="GO" id="GO:0050660">
    <property type="term" value="F:flavin adenine dinucleotide binding"/>
    <property type="evidence" value="ECO:0007669"/>
    <property type="project" value="TreeGrafter"/>
</dbReference>
<name>A0A0F6YIG0_9BACT</name>
<reference evidence="3 4" key="1">
    <citation type="submission" date="2015-03" db="EMBL/GenBank/DDBJ databases">
        <title>Genome assembly of Sandaracinus amylolyticus DSM 53668.</title>
        <authorList>
            <person name="Sharma G."/>
            <person name="Subramanian S."/>
        </authorList>
    </citation>
    <scope>NUCLEOTIDE SEQUENCE [LARGE SCALE GENOMIC DNA]</scope>
    <source>
        <strain evidence="3 4">DSM 53668</strain>
    </source>
</reference>
<dbReference type="NCBIfam" id="NF005545">
    <property type="entry name" value="PRK07208.1-1"/>
    <property type="match status" value="1"/>
</dbReference>